<comment type="caution">
    <text evidence="1">The sequence shown here is derived from an EMBL/GenBank/DDBJ whole genome shotgun (WGS) entry which is preliminary data.</text>
</comment>
<name>A0A2G3A7G0_CAPAN</name>
<dbReference type="Proteomes" id="UP000222542">
    <property type="component" value="Unassembled WGS sequence"/>
</dbReference>
<protein>
    <submittedName>
        <fullName evidence="1">Uncharacterized protein</fullName>
    </submittedName>
</protein>
<sequence>MGEMIEDGIKTGYIVSFATLKATTQAIQKGSGSVGGKKYEEDASAIVVGQQARARGPHHHYPQAQTQAYAQAPQNHSQNLLYFIPPPPYPVYNAQPYVQFPSYPQWRAPTP</sequence>
<reference evidence="1 2" key="2">
    <citation type="journal article" date="2017" name="Genome Biol.">
        <title>New reference genome sequences of hot pepper reveal the massive evolution of plant disease-resistance genes by retroduplication.</title>
        <authorList>
            <person name="Kim S."/>
            <person name="Park J."/>
            <person name="Yeom S.I."/>
            <person name="Kim Y.M."/>
            <person name="Seo E."/>
            <person name="Kim K.T."/>
            <person name="Kim M.S."/>
            <person name="Lee J.M."/>
            <person name="Cheong K."/>
            <person name="Shin H.S."/>
            <person name="Kim S.B."/>
            <person name="Han K."/>
            <person name="Lee J."/>
            <person name="Park M."/>
            <person name="Lee H.A."/>
            <person name="Lee H.Y."/>
            <person name="Lee Y."/>
            <person name="Oh S."/>
            <person name="Lee J.H."/>
            <person name="Choi E."/>
            <person name="Choi E."/>
            <person name="Lee S.E."/>
            <person name="Jeon J."/>
            <person name="Kim H."/>
            <person name="Choi G."/>
            <person name="Song H."/>
            <person name="Lee J."/>
            <person name="Lee S.C."/>
            <person name="Kwon J.K."/>
            <person name="Lee H.Y."/>
            <person name="Koo N."/>
            <person name="Hong Y."/>
            <person name="Kim R.W."/>
            <person name="Kang W.H."/>
            <person name="Huh J.H."/>
            <person name="Kang B.C."/>
            <person name="Yang T.J."/>
            <person name="Lee Y.H."/>
            <person name="Bennetzen J.L."/>
            <person name="Choi D."/>
        </authorList>
    </citation>
    <scope>NUCLEOTIDE SEQUENCE [LARGE SCALE GENOMIC DNA]</scope>
    <source>
        <strain evidence="2">cv. CM334</strain>
    </source>
</reference>
<evidence type="ECO:0000313" key="1">
    <source>
        <dbReference type="EMBL" id="PHT90141.1"/>
    </source>
</evidence>
<reference evidence="1 2" key="1">
    <citation type="journal article" date="2014" name="Nat. Genet.">
        <title>Genome sequence of the hot pepper provides insights into the evolution of pungency in Capsicum species.</title>
        <authorList>
            <person name="Kim S."/>
            <person name="Park M."/>
            <person name="Yeom S.I."/>
            <person name="Kim Y.M."/>
            <person name="Lee J.M."/>
            <person name="Lee H.A."/>
            <person name="Seo E."/>
            <person name="Choi J."/>
            <person name="Cheong K."/>
            <person name="Kim K.T."/>
            <person name="Jung K."/>
            <person name="Lee G.W."/>
            <person name="Oh S.K."/>
            <person name="Bae C."/>
            <person name="Kim S.B."/>
            <person name="Lee H.Y."/>
            <person name="Kim S.Y."/>
            <person name="Kim M.S."/>
            <person name="Kang B.C."/>
            <person name="Jo Y.D."/>
            <person name="Yang H.B."/>
            <person name="Jeong H.J."/>
            <person name="Kang W.H."/>
            <person name="Kwon J.K."/>
            <person name="Shin C."/>
            <person name="Lim J.Y."/>
            <person name="Park J.H."/>
            <person name="Huh J.H."/>
            <person name="Kim J.S."/>
            <person name="Kim B.D."/>
            <person name="Cohen O."/>
            <person name="Paran I."/>
            <person name="Suh M.C."/>
            <person name="Lee S.B."/>
            <person name="Kim Y.K."/>
            <person name="Shin Y."/>
            <person name="Noh S.J."/>
            <person name="Park J."/>
            <person name="Seo Y.S."/>
            <person name="Kwon S.Y."/>
            <person name="Kim H.A."/>
            <person name="Park J.M."/>
            <person name="Kim H.J."/>
            <person name="Choi S.B."/>
            <person name="Bosland P.W."/>
            <person name="Reeves G."/>
            <person name="Jo S.H."/>
            <person name="Lee B.W."/>
            <person name="Cho H.T."/>
            <person name="Choi H.S."/>
            <person name="Lee M.S."/>
            <person name="Yu Y."/>
            <person name="Do Choi Y."/>
            <person name="Park B.S."/>
            <person name="van Deynze A."/>
            <person name="Ashrafi H."/>
            <person name="Hill T."/>
            <person name="Kim W.T."/>
            <person name="Pai H.S."/>
            <person name="Ahn H.K."/>
            <person name="Yeam I."/>
            <person name="Giovannoni J.J."/>
            <person name="Rose J.K."/>
            <person name="Sorensen I."/>
            <person name="Lee S.J."/>
            <person name="Kim R.W."/>
            <person name="Choi I.Y."/>
            <person name="Choi B.S."/>
            <person name="Lim J.S."/>
            <person name="Lee Y.H."/>
            <person name="Choi D."/>
        </authorList>
    </citation>
    <scope>NUCLEOTIDE SEQUENCE [LARGE SCALE GENOMIC DNA]</scope>
    <source>
        <strain evidence="2">cv. CM334</strain>
    </source>
</reference>
<dbReference type="Gramene" id="PHT90141">
    <property type="protein sequence ID" value="PHT90141"/>
    <property type="gene ID" value="T459_05254"/>
</dbReference>
<proteinExistence type="predicted"/>
<dbReference type="AlphaFoldDB" id="A0A2G3A7G0"/>
<organism evidence="1 2">
    <name type="scientific">Capsicum annuum</name>
    <name type="common">Capsicum pepper</name>
    <dbReference type="NCBI Taxonomy" id="4072"/>
    <lineage>
        <taxon>Eukaryota</taxon>
        <taxon>Viridiplantae</taxon>
        <taxon>Streptophyta</taxon>
        <taxon>Embryophyta</taxon>
        <taxon>Tracheophyta</taxon>
        <taxon>Spermatophyta</taxon>
        <taxon>Magnoliopsida</taxon>
        <taxon>eudicotyledons</taxon>
        <taxon>Gunneridae</taxon>
        <taxon>Pentapetalae</taxon>
        <taxon>asterids</taxon>
        <taxon>lamiids</taxon>
        <taxon>Solanales</taxon>
        <taxon>Solanaceae</taxon>
        <taxon>Solanoideae</taxon>
        <taxon>Capsiceae</taxon>
        <taxon>Capsicum</taxon>
    </lineage>
</organism>
<accession>A0A2G3A7G0</accession>
<evidence type="ECO:0000313" key="2">
    <source>
        <dbReference type="Proteomes" id="UP000222542"/>
    </source>
</evidence>
<dbReference type="EMBL" id="AYRZ02000002">
    <property type="protein sequence ID" value="PHT90141.1"/>
    <property type="molecule type" value="Genomic_DNA"/>
</dbReference>
<gene>
    <name evidence="1" type="ORF">T459_05254</name>
</gene>
<keyword evidence="2" id="KW-1185">Reference proteome</keyword>